<protein>
    <submittedName>
        <fullName evidence="1">NAD(P)-binding protein</fullName>
    </submittedName>
</protein>
<comment type="caution">
    <text evidence="1">The sequence shown here is derived from an EMBL/GenBank/DDBJ whole genome shotgun (WGS) entry which is preliminary data.</text>
</comment>
<gene>
    <name evidence="1" type="ORF">F4821DRAFT_162589</name>
</gene>
<organism evidence="1 2">
    <name type="scientific">Hypoxylon rubiginosum</name>
    <dbReference type="NCBI Taxonomy" id="110542"/>
    <lineage>
        <taxon>Eukaryota</taxon>
        <taxon>Fungi</taxon>
        <taxon>Dikarya</taxon>
        <taxon>Ascomycota</taxon>
        <taxon>Pezizomycotina</taxon>
        <taxon>Sordariomycetes</taxon>
        <taxon>Xylariomycetidae</taxon>
        <taxon>Xylariales</taxon>
        <taxon>Hypoxylaceae</taxon>
        <taxon>Hypoxylon</taxon>
    </lineage>
</organism>
<reference evidence="1 2" key="1">
    <citation type="journal article" date="2022" name="New Phytol.">
        <title>Ecological generalism drives hyperdiversity of secondary metabolite gene clusters in xylarialean endophytes.</title>
        <authorList>
            <person name="Franco M.E.E."/>
            <person name="Wisecaver J.H."/>
            <person name="Arnold A.E."/>
            <person name="Ju Y.M."/>
            <person name="Slot J.C."/>
            <person name="Ahrendt S."/>
            <person name="Moore L.P."/>
            <person name="Eastman K.E."/>
            <person name="Scott K."/>
            <person name="Konkel Z."/>
            <person name="Mondo S.J."/>
            <person name="Kuo A."/>
            <person name="Hayes R.D."/>
            <person name="Haridas S."/>
            <person name="Andreopoulos B."/>
            <person name="Riley R."/>
            <person name="LaButti K."/>
            <person name="Pangilinan J."/>
            <person name="Lipzen A."/>
            <person name="Amirebrahimi M."/>
            <person name="Yan J."/>
            <person name="Adam C."/>
            <person name="Keymanesh K."/>
            <person name="Ng V."/>
            <person name="Louie K."/>
            <person name="Northen T."/>
            <person name="Drula E."/>
            <person name="Henrissat B."/>
            <person name="Hsieh H.M."/>
            <person name="Youens-Clark K."/>
            <person name="Lutzoni F."/>
            <person name="Miadlikowska J."/>
            <person name="Eastwood D.C."/>
            <person name="Hamelin R.C."/>
            <person name="Grigoriev I.V."/>
            <person name="U'Ren J.M."/>
        </authorList>
    </citation>
    <scope>NUCLEOTIDE SEQUENCE [LARGE SCALE GENOMIC DNA]</scope>
    <source>
        <strain evidence="1 2">ER1909</strain>
    </source>
</reference>
<proteinExistence type="predicted"/>
<keyword evidence="2" id="KW-1185">Reference proteome</keyword>
<dbReference type="Proteomes" id="UP001497680">
    <property type="component" value="Unassembled WGS sequence"/>
</dbReference>
<evidence type="ECO:0000313" key="1">
    <source>
        <dbReference type="EMBL" id="KAI6085006.1"/>
    </source>
</evidence>
<evidence type="ECO:0000313" key="2">
    <source>
        <dbReference type="Proteomes" id="UP001497680"/>
    </source>
</evidence>
<accession>A0ACC0CWX7</accession>
<name>A0ACC0CWX7_9PEZI</name>
<sequence length="407" mass="43935">MAGLQPVRACGLARNLARSSIRCTSRTKLSPASQTQVRYKSGPYGYTQAKALVFSEYGEPKDVLKLHSHSISPTLPSDSVLLRTLAAPINPADVNTVQGTYGAKPSFSSLLGTSAPSVIPGNEGVFEVVSSSSPTLTKGDWVIPKKTQFGTWRTHALTAADAVIKIEKDGLTPAQAGTVAVNPCSAYRMLRDYVSGEPLREGDWFLQNGANSGVGRAAIQLGALWGYRSINVVRARDTPEATQKLKEELKALGATHVVTEDEFQSREFRDMLGEWTRGSSGGVRLGLNCVGGKSASTIAKSLGVGGTVVTYGGMARQPVALPTGLLIFKDLRFVGFWLSRWADRDPRSKEQTVAEILGLVREGKFRDVPTVEVPWEWETEVQTLKEAVQGTLEGFRAGKGIFTFKDT</sequence>
<dbReference type="EMBL" id="MU394330">
    <property type="protein sequence ID" value="KAI6085006.1"/>
    <property type="molecule type" value="Genomic_DNA"/>
</dbReference>